<dbReference type="Proteomes" id="UP001328733">
    <property type="component" value="Unassembled WGS sequence"/>
</dbReference>
<dbReference type="Pfam" id="PF20703">
    <property type="entry name" value="nSTAND1"/>
    <property type="match status" value="1"/>
</dbReference>
<dbReference type="AlphaFoldDB" id="A0AAW9QTR3"/>
<dbReference type="InterPro" id="IPR049052">
    <property type="entry name" value="nSTAND1"/>
</dbReference>
<keyword evidence="6" id="KW-1185">Reference proteome</keyword>
<dbReference type="InterPro" id="IPR001680">
    <property type="entry name" value="WD40_rpt"/>
</dbReference>
<keyword evidence="1 3" id="KW-0853">WD repeat</keyword>
<feature type="repeat" description="WD" evidence="3">
    <location>
        <begin position="361"/>
        <end position="402"/>
    </location>
</feature>
<dbReference type="SMART" id="SM00320">
    <property type="entry name" value="WD40"/>
    <property type="match status" value="3"/>
</dbReference>
<dbReference type="RefSeq" id="WP_332864181.1">
    <property type="nucleotide sequence ID" value="NZ_JBAFSM010000009.1"/>
</dbReference>
<dbReference type="PROSITE" id="PS50082">
    <property type="entry name" value="WD_REPEATS_2"/>
    <property type="match status" value="3"/>
</dbReference>
<dbReference type="PANTHER" id="PTHR19848">
    <property type="entry name" value="WD40 REPEAT PROTEIN"/>
    <property type="match status" value="1"/>
</dbReference>
<name>A0AAW9QTR3_9CHRO</name>
<evidence type="ECO:0000259" key="4">
    <source>
        <dbReference type="Pfam" id="PF20703"/>
    </source>
</evidence>
<evidence type="ECO:0000313" key="5">
    <source>
        <dbReference type="EMBL" id="MEG3436718.1"/>
    </source>
</evidence>
<dbReference type="InterPro" id="IPR020472">
    <property type="entry name" value="WD40_PAC1"/>
</dbReference>
<dbReference type="Pfam" id="PF00400">
    <property type="entry name" value="WD40"/>
    <property type="match status" value="3"/>
</dbReference>
<accession>A0AAW9QTR3</accession>
<dbReference type="EMBL" id="JBAFSM010000009">
    <property type="protein sequence ID" value="MEG3436718.1"/>
    <property type="molecule type" value="Genomic_DNA"/>
</dbReference>
<dbReference type="PRINTS" id="PR00320">
    <property type="entry name" value="GPROTEINBRPT"/>
</dbReference>
<organism evidence="5 6">
    <name type="scientific">Pannus brasiliensis CCIBt3594</name>
    <dbReference type="NCBI Taxonomy" id="1427578"/>
    <lineage>
        <taxon>Bacteria</taxon>
        <taxon>Bacillati</taxon>
        <taxon>Cyanobacteriota</taxon>
        <taxon>Cyanophyceae</taxon>
        <taxon>Oscillatoriophycideae</taxon>
        <taxon>Chroococcales</taxon>
        <taxon>Microcystaceae</taxon>
        <taxon>Pannus</taxon>
    </lineage>
</organism>
<feature type="repeat" description="WD" evidence="3">
    <location>
        <begin position="445"/>
        <end position="486"/>
    </location>
</feature>
<feature type="repeat" description="WD" evidence="3">
    <location>
        <begin position="403"/>
        <end position="444"/>
    </location>
</feature>
<dbReference type="PROSITE" id="PS00678">
    <property type="entry name" value="WD_REPEATS_1"/>
    <property type="match status" value="3"/>
</dbReference>
<reference evidence="5 6" key="1">
    <citation type="submission" date="2024-01" db="EMBL/GenBank/DDBJ databases">
        <title>Genomic insights into the taxonomy and metabolism of the cyanobacterium Pannus brasiliensis CCIBt3594.</title>
        <authorList>
            <person name="Machado M."/>
            <person name="Botero N.B."/>
            <person name="Andreote A.P.D."/>
            <person name="Feitosa A.M.T."/>
            <person name="Popin R."/>
            <person name="Sivonen K."/>
            <person name="Fiore M.F."/>
        </authorList>
    </citation>
    <scope>NUCLEOTIDE SEQUENCE [LARGE SCALE GENOMIC DNA]</scope>
    <source>
        <strain evidence="5 6">CCIBt3594</strain>
    </source>
</reference>
<protein>
    <submittedName>
        <fullName evidence="5">WD40 repeat domain-containing protein</fullName>
    </submittedName>
</protein>
<feature type="domain" description="Novel STAND NTPase 1" evidence="4">
    <location>
        <begin position="114"/>
        <end position="238"/>
    </location>
</feature>
<dbReference type="InterPro" id="IPR036322">
    <property type="entry name" value="WD40_repeat_dom_sf"/>
</dbReference>
<proteinExistence type="predicted"/>
<dbReference type="SUPFAM" id="SSF50978">
    <property type="entry name" value="WD40 repeat-like"/>
    <property type="match status" value="1"/>
</dbReference>
<dbReference type="PROSITE" id="PS50294">
    <property type="entry name" value="WD_REPEATS_REGION"/>
    <property type="match status" value="3"/>
</dbReference>
<evidence type="ECO:0000256" key="3">
    <source>
        <dbReference type="PROSITE-ProRule" id="PRU00221"/>
    </source>
</evidence>
<dbReference type="InterPro" id="IPR019775">
    <property type="entry name" value="WD40_repeat_CS"/>
</dbReference>
<gene>
    <name evidence="5" type="ORF">V0288_06260</name>
</gene>
<evidence type="ECO:0000313" key="6">
    <source>
        <dbReference type="Proteomes" id="UP001328733"/>
    </source>
</evidence>
<evidence type="ECO:0000256" key="1">
    <source>
        <dbReference type="ARBA" id="ARBA00022574"/>
    </source>
</evidence>
<keyword evidence="2" id="KW-0677">Repeat</keyword>
<dbReference type="CDD" id="cd00200">
    <property type="entry name" value="WD40"/>
    <property type="match status" value="1"/>
</dbReference>
<sequence length="517" mass="57232">MEPISVILAVLAAGATAAAKDTAGTAVKDTYEGLKKLIVKRFAEKGKAEDIAIVEKHERKPDSGAVKELLKEELIEVGVDRDLEVQKIAEKLLEIVKAEGSASEGSGKTTVNIKALPKHVEAIYTELSDGERKATREIFLTLLDVETDRGLGTWRKVVSKRAKRSEFRGELIQATLTKLIDHNLLASDRSETTIEIAPEILLTSWDTLRQWIEEVYRAIALRNDILKNLDRWQETKRKAPNNVHKHYVTRSLLEEARKTRDEKTFEVLGGLTPEENQFIDDSFAYSERRRKEKLRTARGIAGVSLAAAVMSIGFRAYAWWPTGKILRDHHTTNLEMVNALPELPALPKAPEPDNGTEQNRLTGHKDAVTSVALTPDGKTLVSGSADNTIKVWNLETGVESRTLTGHKDAVMSVALTPDGKTLVSGSWDNTIKVWNLETGGEPRTLTGHQGLVTSVAITPDGKALISGSKDKTIKVWDFDVDSLLGRSCDWVRDYLQNPSSDVRPDDRHLCDGIGKEK</sequence>
<evidence type="ECO:0000256" key="2">
    <source>
        <dbReference type="ARBA" id="ARBA00022737"/>
    </source>
</evidence>
<dbReference type="PANTHER" id="PTHR19848:SF8">
    <property type="entry name" value="F-BOX AND WD REPEAT DOMAIN CONTAINING 7"/>
    <property type="match status" value="1"/>
</dbReference>
<comment type="caution">
    <text evidence="5">The sequence shown here is derived from an EMBL/GenBank/DDBJ whole genome shotgun (WGS) entry which is preliminary data.</text>
</comment>
<dbReference type="Gene3D" id="2.130.10.10">
    <property type="entry name" value="YVTN repeat-like/Quinoprotein amine dehydrogenase"/>
    <property type="match status" value="1"/>
</dbReference>
<dbReference type="InterPro" id="IPR015943">
    <property type="entry name" value="WD40/YVTN_repeat-like_dom_sf"/>
</dbReference>